<evidence type="ECO:0000256" key="5">
    <source>
        <dbReference type="ARBA" id="ARBA00022391"/>
    </source>
</evidence>
<feature type="domain" description="Peptidase M20 dimerisation" evidence="16">
    <location>
        <begin position="175"/>
        <end position="282"/>
    </location>
</feature>
<evidence type="ECO:0000256" key="14">
    <source>
        <dbReference type="ARBA" id="ARBA00051301"/>
    </source>
</evidence>
<gene>
    <name evidence="15 17" type="primary">dapE</name>
    <name evidence="17" type="ORF">NB646_04480</name>
</gene>
<dbReference type="NCBIfam" id="TIGR01246">
    <property type="entry name" value="dapE_proteo"/>
    <property type="match status" value="1"/>
</dbReference>
<feature type="binding site" evidence="15">
    <location>
        <position position="162"/>
    </location>
    <ligand>
        <name>Zn(2+)</name>
        <dbReference type="ChEBI" id="CHEBI:29105"/>
        <label>1</label>
    </ligand>
</feature>
<evidence type="ECO:0000256" key="9">
    <source>
        <dbReference type="ARBA" id="ARBA00022833"/>
    </source>
</evidence>
<dbReference type="CDD" id="cd03891">
    <property type="entry name" value="M20_DapE_proteobac"/>
    <property type="match status" value="1"/>
</dbReference>
<dbReference type="GO" id="GO:0050897">
    <property type="term" value="F:cobalt ion binding"/>
    <property type="evidence" value="ECO:0007669"/>
    <property type="project" value="UniProtKB-UniRule"/>
</dbReference>
<evidence type="ECO:0000256" key="11">
    <source>
        <dbReference type="ARBA" id="ARBA00023154"/>
    </source>
</evidence>
<keyword evidence="9 15" id="KW-0862">Zinc</keyword>
<dbReference type="NCBIfam" id="NF009557">
    <property type="entry name" value="PRK13009.1"/>
    <property type="match status" value="1"/>
</dbReference>
<proteinExistence type="inferred from homology"/>
<evidence type="ECO:0000256" key="6">
    <source>
        <dbReference type="ARBA" id="ARBA00022605"/>
    </source>
</evidence>
<name>A0A9E9NU76_9BURK</name>
<evidence type="ECO:0000256" key="10">
    <source>
        <dbReference type="ARBA" id="ARBA00022915"/>
    </source>
</evidence>
<dbReference type="GO" id="GO:0006526">
    <property type="term" value="P:L-arginine biosynthetic process"/>
    <property type="evidence" value="ECO:0007669"/>
    <property type="project" value="TreeGrafter"/>
</dbReference>
<dbReference type="SUPFAM" id="SSF55031">
    <property type="entry name" value="Bacterial exopeptidase dimerisation domain"/>
    <property type="match status" value="1"/>
</dbReference>
<dbReference type="SUPFAM" id="SSF53187">
    <property type="entry name" value="Zn-dependent exopeptidases"/>
    <property type="match status" value="1"/>
</dbReference>
<keyword evidence="7 15" id="KW-0479">Metal-binding</keyword>
<accession>A0A9E9NU76</accession>
<dbReference type="RefSeq" id="WP_269316284.1">
    <property type="nucleotide sequence ID" value="NZ_CP098251.1"/>
</dbReference>
<dbReference type="GO" id="GO:0008777">
    <property type="term" value="F:acetylornithine deacetylase activity"/>
    <property type="evidence" value="ECO:0007669"/>
    <property type="project" value="TreeGrafter"/>
</dbReference>
<dbReference type="GO" id="GO:0009014">
    <property type="term" value="F:succinyl-diaminopimelate desuccinylase activity"/>
    <property type="evidence" value="ECO:0007669"/>
    <property type="project" value="UniProtKB-UniRule"/>
</dbReference>
<dbReference type="Gene3D" id="3.40.630.10">
    <property type="entry name" value="Zn peptidases"/>
    <property type="match status" value="2"/>
</dbReference>
<dbReference type="AlphaFoldDB" id="A0A9E9NU76"/>
<evidence type="ECO:0000256" key="15">
    <source>
        <dbReference type="HAMAP-Rule" id="MF_01690"/>
    </source>
</evidence>
<comment type="pathway">
    <text evidence="1 15">Amino-acid biosynthesis; L-lysine biosynthesis via DAP pathway; LL-2,6-diaminopimelate from (S)-tetrahydrodipicolinate (succinylase route): step 3/3.</text>
</comment>
<evidence type="ECO:0000256" key="1">
    <source>
        <dbReference type="ARBA" id="ARBA00005130"/>
    </source>
</evidence>
<keyword evidence="11 15" id="KW-0457">Lysine biosynthesis</keyword>
<dbReference type="HAMAP" id="MF_01690">
    <property type="entry name" value="DapE"/>
    <property type="match status" value="1"/>
</dbReference>
<feature type="binding site" evidence="15">
    <location>
        <position position="348"/>
    </location>
    <ligand>
        <name>Zn(2+)</name>
        <dbReference type="ChEBI" id="CHEBI:29105"/>
        <label>2</label>
    </ligand>
</feature>
<dbReference type="Proteomes" id="UP001164819">
    <property type="component" value="Chromosome"/>
</dbReference>
<dbReference type="GO" id="GO:0019877">
    <property type="term" value="P:diaminopimelate biosynthetic process"/>
    <property type="evidence" value="ECO:0007669"/>
    <property type="project" value="UniProtKB-UniRule"/>
</dbReference>
<protein>
    <recommendedName>
        <fullName evidence="5 15">Succinyl-diaminopimelate desuccinylase</fullName>
        <shortName evidence="15">SDAP desuccinylase</shortName>
        <ecNumber evidence="4 15">3.5.1.18</ecNumber>
    </recommendedName>
    <alternativeName>
        <fullName evidence="13 15">N-succinyl-LL-2,6-diaminoheptanedioate amidohydrolase</fullName>
    </alternativeName>
</protein>
<feature type="binding site" evidence="15">
    <location>
        <position position="99"/>
    </location>
    <ligand>
        <name>Zn(2+)</name>
        <dbReference type="ChEBI" id="CHEBI:29105"/>
        <label>1</label>
    </ligand>
</feature>
<sequence>MNPTFRLACDLIAQASVTPDDRQCQQIIRSLLAAAGFECETIRSGEVTNLWARHGTRGPLLVFAGHTDVVPSGPVEKWTSDPFTPTVRDGRLYGRGAADMKTSVAAMVIAARDFIHAHPDYHGSIGFIITSDEEGTATDGTDVVVKTLEKRGIRPDYCIVGEPSSLNRLGDTIKNGRRGSLCGQLTVFGKQGHIAYPKRAINPIHLAAPALAELAAEVWDNGNEYYEPTSWQISNIHAGTGANNVIPGELFVEFNFRFCTASTVKDLKKRVHAILDRHGLNYRLDWNYSGVPFLTPRGSLCDALSGAIRDVTGVTPELSTTGGTSDGRFIARICPQVVEFGPITESIHQIDENTLLADIEPLTAIYRRTLENLFL</sequence>
<dbReference type="InterPro" id="IPR036264">
    <property type="entry name" value="Bact_exopeptidase_dim_dom"/>
</dbReference>
<feature type="active site" evidence="15">
    <location>
        <position position="68"/>
    </location>
</feature>
<dbReference type="InterPro" id="IPR011650">
    <property type="entry name" value="Peptidase_M20_dimer"/>
</dbReference>
<keyword evidence="12 15" id="KW-0170">Cobalt</keyword>
<dbReference type="FunFam" id="3.30.70.360:FF:000011">
    <property type="entry name" value="Succinyl-diaminopimelate desuccinylase"/>
    <property type="match status" value="1"/>
</dbReference>
<evidence type="ECO:0000256" key="8">
    <source>
        <dbReference type="ARBA" id="ARBA00022801"/>
    </source>
</evidence>
<organism evidence="17">
    <name type="scientific">Oxalobacter aliiformigenes</name>
    <dbReference type="NCBI Taxonomy" id="2946593"/>
    <lineage>
        <taxon>Bacteria</taxon>
        <taxon>Pseudomonadati</taxon>
        <taxon>Pseudomonadota</taxon>
        <taxon>Betaproteobacteria</taxon>
        <taxon>Burkholderiales</taxon>
        <taxon>Oxalobacteraceae</taxon>
        <taxon>Oxalobacter</taxon>
    </lineage>
</organism>
<comment type="subunit">
    <text evidence="3 15">Homodimer.</text>
</comment>
<comment type="function">
    <text evidence="15">Catalyzes the hydrolysis of N-succinyl-L,L-diaminopimelic acid (SDAP), forming succinate and LL-2,6-diaminopimelate (DAP), an intermediate involved in the bacterial biosynthesis of lysine and meso-diaminopimelic acid, an essential component of bacterial cell walls.</text>
</comment>
<evidence type="ECO:0000256" key="3">
    <source>
        <dbReference type="ARBA" id="ARBA00011738"/>
    </source>
</evidence>
<evidence type="ECO:0000256" key="2">
    <source>
        <dbReference type="ARBA" id="ARBA00006746"/>
    </source>
</evidence>
<reference evidence="17" key="1">
    <citation type="journal article" date="2022" name="Front. Microbiol.">
        <title>New perspectives on an old grouping: The genomic and phenotypic variability of Oxalobacter formigenes and the implications for calcium oxalate stone prevention.</title>
        <authorList>
            <person name="Chmiel J.A."/>
            <person name="Carr C."/>
            <person name="Stuivenberg G.A."/>
            <person name="Venema R."/>
            <person name="Chanyi R.M."/>
            <person name="Al K.F."/>
            <person name="Giguere D."/>
            <person name="Say H."/>
            <person name="Akouris P.P."/>
            <person name="Dominguez Romero S.A."/>
            <person name="Kwong A."/>
            <person name="Tai V."/>
            <person name="Koval S.F."/>
            <person name="Razvi H."/>
            <person name="Bjazevic J."/>
            <person name="Burton J.P."/>
        </authorList>
    </citation>
    <scope>NUCLEOTIDE SEQUENCE</scope>
    <source>
        <strain evidence="17">OxK</strain>
    </source>
</reference>
<dbReference type="PANTHER" id="PTHR43808:SF31">
    <property type="entry name" value="N-ACETYL-L-CITRULLINE DEACETYLASE"/>
    <property type="match status" value="1"/>
</dbReference>
<feature type="binding site" evidence="15">
    <location>
        <position position="134"/>
    </location>
    <ligand>
        <name>Zn(2+)</name>
        <dbReference type="ChEBI" id="CHEBI:29105"/>
        <label>2</label>
    </ligand>
</feature>
<feature type="binding site" evidence="15">
    <location>
        <position position="66"/>
    </location>
    <ligand>
        <name>Zn(2+)</name>
        <dbReference type="ChEBI" id="CHEBI:29105"/>
        <label>1</label>
    </ligand>
</feature>
<dbReference type="GO" id="GO:0009089">
    <property type="term" value="P:lysine biosynthetic process via diaminopimelate"/>
    <property type="evidence" value="ECO:0007669"/>
    <property type="project" value="UniProtKB-UniRule"/>
</dbReference>
<evidence type="ECO:0000256" key="4">
    <source>
        <dbReference type="ARBA" id="ARBA00011921"/>
    </source>
</evidence>
<comment type="catalytic activity">
    <reaction evidence="14 15">
        <text>N-succinyl-(2S,6S)-2,6-diaminopimelate + H2O = (2S,6S)-2,6-diaminopimelate + succinate</text>
        <dbReference type="Rhea" id="RHEA:22608"/>
        <dbReference type="ChEBI" id="CHEBI:15377"/>
        <dbReference type="ChEBI" id="CHEBI:30031"/>
        <dbReference type="ChEBI" id="CHEBI:57609"/>
        <dbReference type="ChEBI" id="CHEBI:58087"/>
        <dbReference type="EC" id="3.5.1.18"/>
    </reaction>
</comment>
<dbReference type="EMBL" id="CP098251">
    <property type="protein sequence ID" value="WAV91979.1"/>
    <property type="molecule type" value="Genomic_DNA"/>
</dbReference>
<dbReference type="GO" id="GO:0008270">
    <property type="term" value="F:zinc ion binding"/>
    <property type="evidence" value="ECO:0007669"/>
    <property type="project" value="UniProtKB-UniRule"/>
</dbReference>
<dbReference type="EC" id="3.5.1.18" evidence="4 15"/>
<dbReference type="PANTHER" id="PTHR43808">
    <property type="entry name" value="ACETYLORNITHINE DEACETYLASE"/>
    <property type="match status" value="1"/>
</dbReference>
<evidence type="ECO:0000313" key="17">
    <source>
        <dbReference type="EMBL" id="WAV91979.1"/>
    </source>
</evidence>
<dbReference type="Pfam" id="PF07687">
    <property type="entry name" value="M20_dimer"/>
    <property type="match status" value="1"/>
</dbReference>
<evidence type="ECO:0000256" key="12">
    <source>
        <dbReference type="ARBA" id="ARBA00023285"/>
    </source>
</evidence>
<evidence type="ECO:0000259" key="16">
    <source>
        <dbReference type="Pfam" id="PF07687"/>
    </source>
</evidence>
<dbReference type="InterPro" id="IPR050072">
    <property type="entry name" value="Peptidase_M20A"/>
</dbReference>
<keyword evidence="10 15" id="KW-0220">Diaminopimelate biosynthesis</keyword>
<dbReference type="InterPro" id="IPR002933">
    <property type="entry name" value="Peptidase_M20"/>
</dbReference>
<comment type="cofactor">
    <cofactor evidence="15">
        <name>Zn(2+)</name>
        <dbReference type="ChEBI" id="CHEBI:29105"/>
    </cofactor>
    <cofactor evidence="15">
        <name>Co(2+)</name>
        <dbReference type="ChEBI" id="CHEBI:48828"/>
    </cofactor>
    <text evidence="15">Binds 2 Zn(2+) or Co(2+) ions per subunit.</text>
</comment>
<dbReference type="FunFam" id="3.40.630.10:FF:000005">
    <property type="entry name" value="Succinyl-diaminopimelate desuccinylase"/>
    <property type="match status" value="1"/>
</dbReference>
<keyword evidence="8 15" id="KW-0378">Hydrolase</keyword>
<keyword evidence="6 15" id="KW-0028">Amino-acid biosynthesis</keyword>
<evidence type="ECO:0000256" key="13">
    <source>
        <dbReference type="ARBA" id="ARBA00031891"/>
    </source>
</evidence>
<comment type="similarity">
    <text evidence="2 15">Belongs to the peptidase M20A family. DapE subfamily.</text>
</comment>
<feature type="active site" description="Proton acceptor" evidence="15">
    <location>
        <position position="133"/>
    </location>
</feature>
<dbReference type="Pfam" id="PF01546">
    <property type="entry name" value="Peptidase_M20"/>
    <property type="match status" value="1"/>
</dbReference>
<evidence type="ECO:0000256" key="7">
    <source>
        <dbReference type="ARBA" id="ARBA00022723"/>
    </source>
</evidence>
<dbReference type="InterPro" id="IPR005941">
    <property type="entry name" value="DapE_proteobac"/>
</dbReference>
<feature type="binding site" evidence="15">
    <location>
        <position position="99"/>
    </location>
    <ligand>
        <name>Zn(2+)</name>
        <dbReference type="ChEBI" id="CHEBI:29105"/>
        <label>2</label>
    </ligand>
</feature>